<gene>
    <name evidence="2" type="ORF">SAY87_016032</name>
</gene>
<evidence type="ECO:0000256" key="1">
    <source>
        <dbReference type="ARBA" id="ARBA00023078"/>
    </source>
</evidence>
<sequence>MLAAFIATTSLAAGLQGQAAPEALAESWETRSFLLEWFFQPRLTPVDAVARIRKTAEGLHSLWDMLDSI</sequence>
<evidence type="ECO:0000313" key="3">
    <source>
        <dbReference type="Proteomes" id="UP001345219"/>
    </source>
</evidence>
<dbReference type="Proteomes" id="UP001345219">
    <property type="component" value="Chromosome 13"/>
</dbReference>
<protein>
    <submittedName>
        <fullName evidence="2">Uncharacterized protein</fullName>
    </submittedName>
</protein>
<name>A0AAN7QX48_9MYRT</name>
<reference evidence="2 3" key="1">
    <citation type="journal article" date="2023" name="Hortic Res">
        <title>Pangenome of water caltrop reveals structural variations and asymmetric subgenome divergence after allopolyploidization.</title>
        <authorList>
            <person name="Zhang X."/>
            <person name="Chen Y."/>
            <person name="Wang L."/>
            <person name="Yuan Y."/>
            <person name="Fang M."/>
            <person name="Shi L."/>
            <person name="Lu R."/>
            <person name="Comes H.P."/>
            <person name="Ma Y."/>
            <person name="Chen Y."/>
            <person name="Huang G."/>
            <person name="Zhou Y."/>
            <person name="Zheng Z."/>
            <person name="Qiu Y."/>
        </authorList>
    </citation>
    <scope>NUCLEOTIDE SEQUENCE [LARGE SCALE GENOMIC DNA]</scope>
    <source>
        <tissue evidence="2">Roots</tissue>
    </source>
</reference>
<dbReference type="EMBL" id="JAXIOK010000001">
    <property type="protein sequence ID" value="KAK4779926.1"/>
    <property type="molecule type" value="Genomic_DNA"/>
</dbReference>
<dbReference type="AlphaFoldDB" id="A0AAN7QX48"/>
<keyword evidence="3" id="KW-1185">Reference proteome</keyword>
<organism evidence="2 3">
    <name type="scientific">Trapa incisa</name>
    <dbReference type="NCBI Taxonomy" id="236973"/>
    <lineage>
        <taxon>Eukaryota</taxon>
        <taxon>Viridiplantae</taxon>
        <taxon>Streptophyta</taxon>
        <taxon>Embryophyta</taxon>
        <taxon>Tracheophyta</taxon>
        <taxon>Spermatophyta</taxon>
        <taxon>Magnoliopsida</taxon>
        <taxon>eudicotyledons</taxon>
        <taxon>Gunneridae</taxon>
        <taxon>Pentapetalae</taxon>
        <taxon>rosids</taxon>
        <taxon>malvids</taxon>
        <taxon>Myrtales</taxon>
        <taxon>Lythraceae</taxon>
        <taxon>Trapa</taxon>
    </lineage>
</organism>
<proteinExistence type="predicted"/>
<dbReference type="InterPro" id="IPR023222">
    <property type="entry name" value="PsbQ-like_dom_sf"/>
</dbReference>
<comment type="caution">
    <text evidence="2">The sequence shown here is derived from an EMBL/GenBank/DDBJ whole genome shotgun (WGS) entry which is preliminary data.</text>
</comment>
<dbReference type="Gene3D" id="1.20.120.290">
    <property type="entry name" value="Oxygen-evolving enhancer protein 3 (PsbQ), four-helix up-down bundle"/>
    <property type="match status" value="1"/>
</dbReference>
<keyword evidence="1" id="KW-0793">Thylakoid</keyword>
<evidence type="ECO:0000313" key="2">
    <source>
        <dbReference type="EMBL" id="KAK4779926.1"/>
    </source>
</evidence>
<accession>A0AAN7QX48</accession>